<evidence type="ECO:0000313" key="9">
    <source>
        <dbReference type="EMBL" id="EAT83550.1"/>
    </source>
</evidence>
<dbReference type="EMBL" id="CH445338">
    <property type="protein sequence ID" value="EAT83550.1"/>
    <property type="molecule type" value="Genomic_DNA"/>
</dbReference>
<feature type="compositionally biased region" description="Low complexity" evidence="5">
    <location>
        <begin position="2340"/>
        <end position="2350"/>
    </location>
</feature>
<feature type="compositionally biased region" description="Pro residues" evidence="5">
    <location>
        <begin position="2050"/>
        <end position="2061"/>
    </location>
</feature>
<feature type="compositionally biased region" description="Low complexity" evidence="5">
    <location>
        <begin position="38"/>
        <end position="51"/>
    </location>
</feature>
<accession>Q0UFV6</accession>
<dbReference type="RefSeq" id="XP_001799653.1">
    <property type="nucleotide sequence ID" value="XM_001799601.1"/>
</dbReference>
<sequence length="2378" mass="263365">MAPPPKRKRPDRTNSYEDGRDGRPSPYRPQDLRAGMAHSQQQHHQNQQNSPRGGGPRRQSRNGGRGGSSVPQSPVNTSHNSPTAMSPPANSFHSNKPAPATPAAHAPPSNPPSTPTPAKDVPESNEYLTPQRVANWNGSARNAVVQAALSAQRDGDMLTLSVVFHEIIEAAIDRQLGATELGSLVREIVTSPSSADVDPVATFLDTLSSLTLDKDKQARVQQMLMATDIDISRMRDELEAELLGSLGLVRDTFGRVAVRKATHALYRQSNYNLLREETEGYSKLMTEYFTTVNKPLPPDAAKETLQRVNALIGAFDLDIGRVLDVTLDVFANLLVKHYSFFIKFLRVSAWWPQLRGFDGLEWEEPLVASLPQWALPGSLYRRDSQHNIDEQMQLREQRDRKFWARVGELGERAGIQAYFELGARRITANNRQPDQTMPADGQPISKQQAARKWADEWIAETGTLPPPSNDIAAQLLGFKLRFYASDARDAHDLLPDNLVYLAALLIKIGFISLLDLYPHLYPLEEDMEAHKEKLMAEKKAAAMEKESGEGNALTRAGALPDDAPPAPPAVSRLRERETASKSDSERNTPASTDEEKDKKSSLPEPADQKHLLLKSLLCIGALPEALFILGRHPWMLEVYPDLHEFLFRIAHHSVSKVYEATRPIPSDQFPVVPKGAGLRTNARPSDFIPRKTLRWAKLDQRDAGEGLNYKFYWEDWVDNVPVCQDAGDVLKLCTSFLGLLGAECGRDTLLLTKIVRIGKKSLADDDSSANRKRWIDFCATFIAPALSFTDKNPGITNEVWGLLKTFDTATRYMIYQQWFSSMRPTSLRDEFAQVLKSTNNLLGRVAAGNTKEYSKKIAKISYASPGIVFQRCVQRTINYANMIDTLVECVKYLTLLGYDCLTWTMVKFFINPSKEGTQDDGMLSAPWLKNIASFVGKVYQRHSFMDPTPVLQFVAHQVLQSEGELYMLDVLEQMIKSMGGISIYGTLSENMILSLSAGPGLRTFTFTHHLSDNRHQVGSSAKRLARHLKETGLASQILVALAQHLQGYVYREDQQDAPDKVVLFNLDKLRSNLLQYLELLRTYISVEEYDSLFPGVVEMMSAYGVEADIAFTVARASIAAKANKTRIRKPKSPTSRQSNGDVVMGDADGKPTTNGINSTPKDPEQNSTVAINADVADQSSTDVEMAEAHDSSDQLIGDPEPVVDSANPGIEALVKEMKTVLPDTFGQHPCLSFYVTFWQLSLPDVDTSGFRQQYQSVIEHWERQLPAPAPSGRRGYNSSVPRKETDQMRKAKIEIAKLKVEQQEVILANNLTQTHLRVEMQRWFEGVPMIGAQSDELHSALLQDCFLPRSRMSLQDAQFSAAILKYMHSSATPGFRTIKLLDLLFNANKLACIISMYSDEEALTFGRFINSILRELYTWHENKNDAYAKFALGSDRKLPGFGKKFDSDRIPTDHLQYDEFCKLLYKWHKSLFSALKVCLDTGDFQQIRNSLVILTACSGSFPKVDTMALELKQAIEPMAKHDERGDIKTTAGSSLALFRNPEKNFQSEFKFRNVPEPPKLSPTPVNGNSEGTPRKSATPQPQDNSSTKLKPTAPAFQPKTETNGNARGSTQRHEVDNQNRPTASPSTLPPSSRDWESARSNSRLQESRAATPSQQERDSVKPAAGTPVLSTSTVPPRPDGRNTPQGPPTGRPSHVLPTRPDPQPPRSRQPERPGSERPLDHGSHGRYEVRGPPGDYGRLDRSGDPARQREASPGRRGRPVPGGRTPERMPHAGDPRDWAARDARDYDERAMRAPPRDARAPPVRPPAWDPRDPRDPRDQRDRTDSRGHPVPPAMEPRRMPSNSALAHEHRRDMPSHSRHLSDRSDQGSSRLPSAAPSPSADGPTVNPARAALINQADHGRDEPSRNDREPRRDRGMRPQSPRGEDRRGENRHVDDRPLPPYHGRNDLPREPQDERGLPPPHSIGRDRREEPVASTPTGPRSGRNEPGSAAGTSREMFQPRSARSTAQDPNYGRLNQPADPAPPSGPRGSYNTPNVDTPSLSRSGERPHPQSQPPTPTPPSGPASSQAAGIHPSRLDNIQRDNIQRAPPGPALQTNMPNAPSGPRGTGRGPQNVLPSPVNRGPPTGPAANDRGPRGGDRRNPLGAINSVLTQNAPAPESGSNGRAPLPPQNPPVRGRGASRANGPVDATGGTSSPMPPPSHSSTPNARADPSQQRSGRGENQPSTPQDEGRSEPRGHRESRRSGRERSRSPDRSDRRPDERAARNVPPTEDRSGDRERGSGRDKRGSDREGGSRRDRGEREGGERPPRESGGSRESRDNGSRRERSSRERKEGAHARTDAAEAAAQQTTDARGCEILRIRGRDMATRSEDARRRLNTHH</sequence>
<evidence type="ECO:0000259" key="6">
    <source>
        <dbReference type="Pfam" id="PF11262"/>
    </source>
</evidence>
<feature type="region of interest" description="Disordered" evidence="5">
    <location>
        <begin position="1265"/>
        <end position="1284"/>
    </location>
</feature>
<evidence type="ECO:0000256" key="5">
    <source>
        <dbReference type="SAM" id="MobiDB-lite"/>
    </source>
</evidence>
<dbReference type="Pfam" id="PF16134">
    <property type="entry name" value="THOC2_N"/>
    <property type="match status" value="1"/>
</dbReference>
<evidence type="ECO:0000313" key="10">
    <source>
        <dbReference type="Proteomes" id="UP000001055"/>
    </source>
</evidence>
<evidence type="ECO:0000259" key="7">
    <source>
        <dbReference type="Pfam" id="PF11732"/>
    </source>
</evidence>
<evidence type="ECO:0000256" key="2">
    <source>
        <dbReference type="ARBA" id="ARBA00007857"/>
    </source>
</evidence>
<comment type="similarity">
    <text evidence="2">Belongs to the THOC2 family.</text>
</comment>
<feature type="domain" description="THO complex subunitTHOC2 N-terminal" evidence="7">
    <location>
        <begin position="857"/>
        <end position="932"/>
    </location>
</feature>
<evidence type="ECO:0000259" key="8">
    <source>
        <dbReference type="Pfam" id="PF16134"/>
    </source>
</evidence>
<feature type="compositionally biased region" description="Polar residues" evidence="5">
    <location>
        <begin position="70"/>
        <end position="94"/>
    </location>
</feature>
<feature type="compositionally biased region" description="Basic and acidic residues" evidence="5">
    <location>
        <begin position="1737"/>
        <end position="1753"/>
    </location>
</feature>
<feature type="region of interest" description="Disordered" evidence="5">
    <location>
        <begin position="1179"/>
        <end position="1201"/>
    </location>
</feature>
<feature type="compositionally biased region" description="Basic and acidic residues" evidence="5">
    <location>
        <begin position="1708"/>
        <end position="1729"/>
    </location>
</feature>
<proteinExistence type="inferred from homology"/>
<dbReference type="VEuPathDB" id="FungiDB:JI435_093580"/>
<feature type="compositionally biased region" description="Basic and acidic residues" evidence="5">
    <location>
        <begin position="1765"/>
        <end position="1799"/>
    </location>
</feature>
<feature type="domain" description="THO complex subunit 2 N-terminal" evidence="8">
    <location>
        <begin position="128"/>
        <end position="855"/>
    </location>
</feature>
<feature type="compositionally biased region" description="Basic and acidic residues" evidence="5">
    <location>
        <begin position="2227"/>
        <end position="2339"/>
    </location>
</feature>
<evidence type="ECO:0000256" key="4">
    <source>
        <dbReference type="ARBA" id="ARBA00023242"/>
    </source>
</evidence>
<feature type="region of interest" description="Disordered" evidence="5">
    <location>
        <begin position="1549"/>
        <end position="2378"/>
    </location>
</feature>
<keyword evidence="4" id="KW-0539">Nucleus</keyword>
<dbReference type="GO" id="GO:0006397">
    <property type="term" value="P:mRNA processing"/>
    <property type="evidence" value="ECO:0007669"/>
    <property type="project" value="InterPro"/>
</dbReference>
<feature type="compositionally biased region" description="Basic and acidic residues" evidence="5">
    <location>
        <begin position="1809"/>
        <end position="1827"/>
    </location>
</feature>
<dbReference type="PANTHER" id="PTHR21597:SF0">
    <property type="entry name" value="THO COMPLEX SUBUNIT 2"/>
    <property type="match status" value="1"/>
</dbReference>
<dbReference type="Proteomes" id="UP000001055">
    <property type="component" value="Unassembled WGS sequence"/>
</dbReference>
<feature type="compositionally biased region" description="Polar residues" evidence="5">
    <location>
        <begin position="1151"/>
        <end position="1167"/>
    </location>
</feature>
<feature type="compositionally biased region" description="Basic and acidic residues" evidence="5">
    <location>
        <begin position="2073"/>
        <end position="2083"/>
    </location>
</feature>
<feature type="compositionally biased region" description="Polar residues" evidence="5">
    <location>
        <begin position="1638"/>
        <end position="1654"/>
    </location>
</feature>
<dbReference type="KEGG" id="pno:SNOG_09358"/>
<name>Q0UFV6_PHANO</name>
<dbReference type="InterPro" id="IPR021726">
    <property type="entry name" value="THO_THOC2_N"/>
</dbReference>
<feature type="compositionally biased region" description="Basic and acidic residues" evidence="5">
    <location>
        <begin position="593"/>
        <end position="605"/>
    </location>
</feature>
<feature type="compositionally biased region" description="Basic and acidic residues" evidence="5">
    <location>
        <begin position="1897"/>
        <end position="1956"/>
    </location>
</feature>
<dbReference type="GO" id="GO:0000445">
    <property type="term" value="C:THO complex part of transcription export complex"/>
    <property type="evidence" value="ECO:0000318"/>
    <property type="project" value="GO_Central"/>
</dbReference>
<dbReference type="PANTHER" id="PTHR21597">
    <property type="entry name" value="THO2 PROTEIN"/>
    <property type="match status" value="1"/>
</dbReference>
<feature type="compositionally biased region" description="Low complexity" evidence="5">
    <location>
        <begin position="97"/>
        <end position="107"/>
    </location>
</feature>
<feature type="compositionally biased region" description="Basic and acidic residues" evidence="5">
    <location>
        <begin position="2131"/>
        <end position="2140"/>
    </location>
</feature>
<feature type="domain" description="THO complex subunitTHOC2 C-terminal" evidence="6">
    <location>
        <begin position="1230"/>
        <end position="1535"/>
    </location>
</feature>
<feature type="compositionally biased region" description="Polar residues" evidence="5">
    <location>
        <begin position="2147"/>
        <end position="2161"/>
    </location>
</feature>
<feature type="compositionally biased region" description="Basic residues" evidence="5">
    <location>
        <begin position="1"/>
        <end position="10"/>
    </location>
</feature>
<feature type="compositionally biased region" description="Polar residues" evidence="5">
    <location>
        <begin position="2210"/>
        <end position="2226"/>
    </location>
</feature>
<evidence type="ECO:0000256" key="1">
    <source>
        <dbReference type="ARBA" id="ARBA00004123"/>
    </source>
</evidence>
<feature type="compositionally biased region" description="Polar residues" evidence="5">
    <location>
        <begin position="1563"/>
        <end position="1589"/>
    </location>
</feature>
<dbReference type="Pfam" id="PF11262">
    <property type="entry name" value="Tho2"/>
    <property type="match status" value="1"/>
</dbReference>
<dbReference type="FunCoup" id="Q0UFV6">
    <property type="interactions" value="582"/>
</dbReference>
<dbReference type="GO" id="GO:0003729">
    <property type="term" value="F:mRNA binding"/>
    <property type="evidence" value="ECO:0000318"/>
    <property type="project" value="GO_Central"/>
</dbReference>
<comment type="subcellular location">
    <subcellularLocation>
        <location evidence="1">Nucleus</location>
    </subcellularLocation>
</comment>
<dbReference type="GO" id="GO:0006406">
    <property type="term" value="P:mRNA export from nucleus"/>
    <property type="evidence" value="ECO:0000318"/>
    <property type="project" value="GO_Central"/>
</dbReference>
<feature type="compositionally biased region" description="Low complexity" evidence="5">
    <location>
        <begin position="1621"/>
        <end position="1632"/>
    </location>
</feature>
<dbReference type="InterPro" id="IPR021418">
    <property type="entry name" value="THO_THOC2_C"/>
</dbReference>
<dbReference type="InterPro" id="IPR040007">
    <property type="entry name" value="Tho2"/>
</dbReference>
<dbReference type="STRING" id="321614.Q0UFV6"/>
<dbReference type="eggNOG" id="KOG1874">
    <property type="taxonomic scope" value="Eukaryota"/>
</dbReference>
<dbReference type="OMA" id="QERWTCI"/>
<dbReference type="InterPro" id="IPR032302">
    <property type="entry name" value="THOC2_N"/>
</dbReference>
<dbReference type="HOGENOM" id="CLU_000511_1_0_1"/>
<dbReference type="Pfam" id="PF11732">
    <property type="entry name" value="Thoc2"/>
    <property type="match status" value="1"/>
</dbReference>
<feature type="region of interest" description="Disordered" evidence="5">
    <location>
        <begin position="1"/>
        <end position="124"/>
    </location>
</feature>
<feature type="region of interest" description="Disordered" evidence="5">
    <location>
        <begin position="1122"/>
        <end position="1167"/>
    </location>
</feature>
<reference evidence="10" key="1">
    <citation type="journal article" date="2007" name="Plant Cell">
        <title>Dothideomycete-plant interactions illuminated by genome sequencing and EST analysis of the wheat pathogen Stagonospora nodorum.</title>
        <authorList>
            <person name="Hane J.K."/>
            <person name="Lowe R.G."/>
            <person name="Solomon P.S."/>
            <person name="Tan K.C."/>
            <person name="Schoch C.L."/>
            <person name="Spatafora J.W."/>
            <person name="Crous P.W."/>
            <person name="Kodira C."/>
            <person name="Birren B.W."/>
            <person name="Galagan J.E."/>
            <person name="Torriani S.F."/>
            <person name="McDonald B.A."/>
            <person name="Oliver R.P."/>
        </authorList>
    </citation>
    <scope>NUCLEOTIDE SEQUENCE [LARGE SCALE GENOMIC DNA]</scope>
    <source>
        <strain evidence="10">SN15 / ATCC MYA-4574 / FGSC 10173</strain>
    </source>
</reference>
<feature type="compositionally biased region" description="Basic and acidic residues" evidence="5">
    <location>
        <begin position="11"/>
        <end position="23"/>
    </location>
</feature>
<gene>
    <name evidence="9" type="ORF">SNOG_09358</name>
</gene>
<feature type="compositionally biased region" description="Basic and acidic residues" evidence="5">
    <location>
        <begin position="1846"/>
        <end position="1865"/>
    </location>
</feature>
<feature type="compositionally biased region" description="Basic and acidic residues" evidence="5">
    <location>
        <begin position="2351"/>
        <end position="2372"/>
    </location>
</feature>
<feature type="compositionally biased region" description="Basic and acidic residues" evidence="5">
    <location>
        <begin position="572"/>
        <end position="586"/>
    </location>
</feature>
<feature type="compositionally biased region" description="Polar residues" evidence="5">
    <location>
        <begin position="1599"/>
        <end position="1609"/>
    </location>
</feature>
<organism evidence="9 10">
    <name type="scientific">Phaeosphaeria nodorum (strain SN15 / ATCC MYA-4574 / FGSC 10173)</name>
    <name type="common">Glume blotch fungus</name>
    <name type="synonym">Parastagonospora nodorum</name>
    <dbReference type="NCBI Taxonomy" id="321614"/>
    <lineage>
        <taxon>Eukaryota</taxon>
        <taxon>Fungi</taxon>
        <taxon>Dikarya</taxon>
        <taxon>Ascomycota</taxon>
        <taxon>Pezizomycotina</taxon>
        <taxon>Dothideomycetes</taxon>
        <taxon>Pleosporomycetidae</taxon>
        <taxon>Pleosporales</taxon>
        <taxon>Pleosporineae</taxon>
        <taxon>Phaeosphaeriaceae</taxon>
        <taxon>Parastagonospora</taxon>
    </lineage>
</organism>
<feature type="compositionally biased region" description="Polar residues" evidence="5">
    <location>
        <begin position="2029"/>
        <end position="2042"/>
    </location>
</feature>
<feature type="compositionally biased region" description="Basic and acidic residues" evidence="5">
    <location>
        <begin position="538"/>
        <end position="548"/>
    </location>
</feature>
<dbReference type="GeneID" id="5976554"/>
<dbReference type="InParanoid" id="Q0UFV6"/>
<evidence type="ECO:0000256" key="3">
    <source>
        <dbReference type="ARBA" id="ARBA00019596"/>
    </source>
</evidence>
<protein>
    <recommendedName>
        <fullName evidence="3">THO complex subunit 2</fullName>
    </recommendedName>
</protein>
<feature type="region of interest" description="Disordered" evidence="5">
    <location>
        <begin position="538"/>
        <end position="605"/>
    </location>
</feature>